<dbReference type="EMBL" id="JACSNV010000001">
    <property type="protein sequence ID" value="MBM6876742.1"/>
    <property type="molecule type" value="Genomic_DNA"/>
</dbReference>
<feature type="signal peptide" evidence="1">
    <location>
        <begin position="1"/>
        <end position="25"/>
    </location>
</feature>
<gene>
    <name evidence="2" type="ORF">H9X83_01015</name>
</gene>
<evidence type="ECO:0000313" key="3">
    <source>
        <dbReference type="Proteomes" id="UP000729290"/>
    </source>
</evidence>
<dbReference type="Proteomes" id="UP000729290">
    <property type="component" value="Unassembled WGS sequence"/>
</dbReference>
<name>A0ABS2G6J3_9FIRM</name>
<proteinExistence type="predicted"/>
<keyword evidence="1" id="KW-0732">Signal</keyword>
<protein>
    <submittedName>
        <fullName evidence="2">Uncharacterized protein</fullName>
    </submittedName>
</protein>
<sequence>MGKKKIVLLLSALILLGGYTAAAWARIEGDLSQRQVEDPNSEKNREDIAKSVLESTGRTGQYDLSDLEDVTVYFGGAVTGNEEDVLVSLSFGPKNTVIAAYTPDGNVYEYAGDLGNFYGVRNIRFVPSPELGKDIVIVRENVDQSLGSFEQTDVLRGYVYENNGFRDVLNTPEKIESSWNNIWNQSDIREESLWRRVTENTESSWSSGENPQLTITRYQDYLESSDQSEGQVPEDETFDKKQSRVVVERFYWSEEWGRFILREAVEKATGEKVAIVEDLSASPYLLAGLADDKDYGILRKDGTLDYVKEEELEF</sequence>
<evidence type="ECO:0000256" key="1">
    <source>
        <dbReference type="SAM" id="SignalP"/>
    </source>
</evidence>
<evidence type="ECO:0000313" key="2">
    <source>
        <dbReference type="EMBL" id="MBM6876742.1"/>
    </source>
</evidence>
<reference evidence="2 3" key="1">
    <citation type="journal article" date="2021" name="Sci. Rep.">
        <title>The distribution of antibiotic resistance genes in chicken gut microbiota commensals.</title>
        <authorList>
            <person name="Juricova H."/>
            <person name="Matiasovicova J."/>
            <person name="Kubasova T."/>
            <person name="Cejkova D."/>
            <person name="Rychlik I."/>
        </authorList>
    </citation>
    <scope>NUCLEOTIDE SEQUENCE [LARGE SCALE GENOMIC DNA]</scope>
    <source>
        <strain evidence="2 3">An431b</strain>
    </source>
</reference>
<organism evidence="2 3">
    <name type="scientific">Anaerotignum lactatifermentans</name>
    <dbReference type="NCBI Taxonomy" id="160404"/>
    <lineage>
        <taxon>Bacteria</taxon>
        <taxon>Bacillati</taxon>
        <taxon>Bacillota</taxon>
        <taxon>Clostridia</taxon>
        <taxon>Lachnospirales</taxon>
        <taxon>Anaerotignaceae</taxon>
        <taxon>Anaerotignum</taxon>
    </lineage>
</organism>
<feature type="chain" id="PRO_5045912993" evidence="1">
    <location>
        <begin position="26"/>
        <end position="314"/>
    </location>
</feature>
<dbReference type="RefSeq" id="WP_205132348.1">
    <property type="nucleotide sequence ID" value="NZ_JACSNT010000001.1"/>
</dbReference>
<comment type="caution">
    <text evidence="2">The sequence shown here is derived from an EMBL/GenBank/DDBJ whole genome shotgun (WGS) entry which is preliminary data.</text>
</comment>
<keyword evidence="3" id="KW-1185">Reference proteome</keyword>
<accession>A0ABS2G6J3</accession>